<gene>
    <name evidence="2" type="ORF">HYW89_01005</name>
</gene>
<dbReference type="Proteomes" id="UP000595618">
    <property type="component" value="Chromosome"/>
</dbReference>
<dbReference type="EMBL" id="CP066690">
    <property type="protein sequence ID" value="QQG45503.1"/>
    <property type="molecule type" value="Genomic_DNA"/>
</dbReference>
<sequence>MLREAGKMELTPETGDGSKGSKETREKLVVSKIYQLIHPDFDVGYYGQGASNPRHKNLRSLWEEKINQIVREPDSILFYVSAFPIEAFQVRAKVKRGEVIAGAAEKWAVFIKDVERDLTRILEAKKKLGRRLILLFTQDQRNDPWFDKQRERLKKILEAKSIEIPPRTPISCFGEYFEECVDKEVKKLGLILGSPDFVVGAPEYVEKIPELSLSVEDPDSFVSQFL</sequence>
<feature type="region of interest" description="Disordered" evidence="1">
    <location>
        <begin position="1"/>
        <end position="24"/>
    </location>
</feature>
<evidence type="ECO:0000313" key="2">
    <source>
        <dbReference type="EMBL" id="QQG45503.1"/>
    </source>
</evidence>
<accession>A0A7T5RJU6</accession>
<dbReference type="AlphaFoldDB" id="A0A7T5RJU6"/>
<organism evidence="2 3">
    <name type="scientific">Candidatus Sungiibacteriota bacterium</name>
    <dbReference type="NCBI Taxonomy" id="2750080"/>
    <lineage>
        <taxon>Bacteria</taxon>
        <taxon>Candidatus Sungiibacteriota</taxon>
    </lineage>
</organism>
<protein>
    <submittedName>
        <fullName evidence="2">Uncharacterized protein</fullName>
    </submittedName>
</protein>
<reference evidence="2 3" key="1">
    <citation type="submission" date="2020-07" db="EMBL/GenBank/DDBJ databases">
        <title>Huge and variable diversity of episymbiotic CPR bacteria and DPANN archaea in groundwater ecosystems.</title>
        <authorList>
            <person name="He C.Y."/>
            <person name="Keren R."/>
            <person name="Whittaker M."/>
            <person name="Farag I.F."/>
            <person name="Doudna J."/>
            <person name="Cate J.H.D."/>
            <person name="Banfield J.F."/>
        </authorList>
    </citation>
    <scope>NUCLEOTIDE SEQUENCE [LARGE SCALE GENOMIC DNA]</scope>
    <source>
        <strain evidence="2">NC_groundwater_541_Ag_S-0.1um_46_50</strain>
    </source>
</reference>
<proteinExistence type="predicted"/>
<evidence type="ECO:0000313" key="3">
    <source>
        <dbReference type="Proteomes" id="UP000595618"/>
    </source>
</evidence>
<name>A0A7T5RJU6_9BACT</name>
<evidence type="ECO:0000256" key="1">
    <source>
        <dbReference type="SAM" id="MobiDB-lite"/>
    </source>
</evidence>